<keyword evidence="2" id="KW-1185">Reference proteome</keyword>
<name>A0ACC1T0K7_9HYPO</name>
<comment type="caution">
    <text evidence="1">The sequence shown here is derived from an EMBL/GenBank/DDBJ whole genome shotgun (WGS) entry which is preliminary data.</text>
</comment>
<protein>
    <submittedName>
        <fullName evidence="1">Uncharacterized protein</fullName>
    </submittedName>
</protein>
<sequence length="1062" mass="120242">MTIPHRAKQWWKEAVVYQIYPASFCDSNGDGTGDIPGITSKLDYVASLGVDVIWVSPMYQSPQVDMGYDISDYEAVHEPYGTLDDMQTLIRETHSRGMRVMMDLVINHTQKRSIYRRAVTSQQLALQFRRRHAWEWDEETEEYYLHVWAKEQPDLNWENPDTRNAIYASAMKFWLDRGVDGFRIDTVNMYSKPADLPDAPILDPKAPFQPAASLYCNGPRMHEYLSEMRQILDHYGAITVGELLETYDKASVLPYVSAQARQLDMVFQFDAVEVGWGRTHKYETTFKNYTLPEFKRAIGKIQDLMQGTDAWTAAFLENHDLSRSVSRLTDDRPEYRTAGAKLLALLQCCLSGTLYVYQGQEIGAVNAPKETYPLEYYEDVSSRLFIQMVQDRYGPDNKEEMEKAFTALQHLARDHSRIPLAWNGTASYGGFSEAAEKAGVDVREPWMKPHPLKSEINVASQLHDPNSALSFWRKMLQFRKQHHDLFVYGEYRCLDVDNPDIFTFVKETQNRQDTAFVVLNFTSQEQCWCPPTPKDIGVASRHLACVLTTRRSRSTKLRTASMPRHHRHQLLNRDGIAFVNLSHPDDIRRRDIQKGIRSHVMADVGQSRRKKPRHVVIPLEIMTPQADSNDFQLEGHPVDGQRPDAPETPYPPRLFQLNRLGILGVELNDRTLQIVHFIAAESEYINQPFHAIWVRMGFSDPTALHLSMATTLLLWNRKNNVPVLKVADNMEAVRYYSKALKDLATRLSDPFDRTSAGVVATIIGCLCHDVHIGDWGRWSAHIDGLYQVSKLRGGLDRLDNHIPAIASWWVYASIRRSGLDNNNINRLDLVGSAALDTTPRFPVPIAFPTANKSAKETLPALRFLISYMKLASPQLSLISEALCMMSSVAQKVNSNSHSPEFWKDGVSAIHLLGPVTHHLLSACRACQVGSEASEVLILGEMIRLTCLMLLSRLKGMFSLNTLDMATLWANFMTILSLPVMDKVTTHLNDLGLWALVTCALVQPGDGMEELLSHIDAAMRAKGITDMHGAIDLAKALIWIDAIEGQGEILLAGKMDSTECKRL</sequence>
<evidence type="ECO:0000313" key="2">
    <source>
        <dbReference type="Proteomes" id="UP001148629"/>
    </source>
</evidence>
<proteinExistence type="predicted"/>
<gene>
    <name evidence="1" type="ORF">NM208_g143</name>
</gene>
<dbReference type="Proteomes" id="UP001148629">
    <property type="component" value="Unassembled WGS sequence"/>
</dbReference>
<reference evidence="1" key="1">
    <citation type="submission" date="2022-08" db="EMBL/GenBank/DDBJ databases">
        <title>Genome Sequence of Fusarium decemcellulare.</title>
        <authorList>
            <person name="Buettner E."/>
        </authorList>
    </citation>
    <scope>NUCLEOTIDE SEQUENCE</scope>
    <source>
        <strain evidence="1">Babe19</strain>
    </source>
</reference>
<organism evidence="1 2">
    <name type="scientific">Fusarium decemcellulare</name>
    <dbReference type="NCBI Taxonomy" id="57161"/>
    <lineage>
        <taxon>Eukaryota</taxon>
        <taxon>Fungi</taxon>
        <taxon>Dikarya</taxon>
        <taxon>Ascomycota</taxon>
        <taxon>Pezizomycotina</taxon>
        <taxon>Sordariomycetes</taxon>
        <taxon>Hypocreomycetidae</taxon>
        <taxon>Hypocreales</taxon>
        <taxon>Nectriaceae</taxon>
        <taxon>Fusarium</taxon>
        <taxon>Fusarium decemcellulare species complex</taxon>
    </lineage>
</organism>
<accession>A0ACC1T0K7</accession>
<dbReference type="EMBL" id="JANRMS010000007">
    <property type="protein sequence ID" value="KAJ3550113.1"/>
    <property type="molecule type" value="Genomic_DNA"/>
</dbReference>
<evidence type="ECO:0000313" key="1">
    <source>
        <dbReference type="EMBL" id="KAJ3550113.1"/>
    </source>
</evidence>